<sequence>MRWYDGAVYRIGELAERAMVSKRTIDYYTSIGLLKAERSKSNYRIYSDESLHDLKFIEECKNLHFPLDEIKRKLEMRKAGNIRASEVDKHVIAVTQQMKQLHSDLFDLIPILENLDDEQKEKLINNLSLLRAALKKSLVKVSI</sequence>
<evidence type="ECO:0000313" key="4">
    <source>
        <dbReference type="Proteomes" id="UP000637074"/>
    </source>
</evidence>
<dbReference type="PANTHER" id="PTHR30204">
    <property type="entry name" value="REDOX-CYCLING DRUG-SENSING TRANSCRIPTIONAL ACTIVATOR SOXR"/>
    <property type="match status" value="1"/>
</dbReference>
<dbReference type="SUPFAM" id="SSF46955">
    <property type="entry name" value="Putative DNA-binding domain"/>
    <property type="match status" value="1"/>
</dbReference>
<dbReference type="PRINTS" id="PR00040">
    <property type="entry name" value="HTHMERR"/>
</dbReference>
<evidence type="ECO:0000313" key="3">
    <source>
        <dbReference type="EMBL" id="GHH98589.1"/>
    </source>
</evidence>
<dbReference type="PANTHER" id="PTHR30204:SF95">
    <property type="entry name" value="HTH-TYPE TRANSCRIPTIONAL REGULATOR CUER"/>
    <property type="match status" value="1"/>
</dbReference>
<evidence type="ECO:0000259" key="2">
    <source>
        <dbReference type="PROSITE" id="PS50937"/>
    </source>
</evidence>
<dbReference type="InterPro" id="IPR009061">
    <property type="entry name" value="DNA-bd_dom_put_sf"/>
</dbReference>
<dbReference type="PROSITE" id="PS50937">
    <property type="entry name" value="HTH_MERR_2"/>
    <property type="match status" value="1"/>
</dbReference>
<protein>
    <submittedName>
        <fullName evidence="3">Transcriptional regulator</fullName>
    </submittedName>
</protein>
<dbReference type="EMBL" id="BNDS01000007">
    <property type="protein sequence ID" value="GHH98589.1"/>
    <property type="molecule type" value="Genomic_DNA"/>
</dbReference>
<evidence type="ECO:0000256" key="1">
    <source>
        <dbReference type="ARBA" id="ARBA00023125"/>
    </source>
</evidence>
<reference evidence="3 4" key="1">
    <citation type="journal article" date="2022" name="Int. J. Syst. Evol. Microbiol.">
        <title>Neobacillus kokaensis sp. nov., isolated from soil.</title>
        <authorList>
            <person name="Yuki K."/>
            <person name="Matsubara H."/>
            <person name="Yamaguchi S."/>
        </authorList>
    </citation>
    <scope>NUCLEOTIDE SEQUENCE [LARGE SCALE GENOMIC DNA]</scope>
    <source>
        <strain evidence="3 4">LOB 377</strain>
    </source>
</reference>
<accession>A0ABQ3N1Z6</accession>
<organism evidence="3 4">
    <name type="scientific">Neobacillus kokaensis</name>
    <dbReference type="NCBI Taxonomy" id="2759023"/>
    <lineage>
        <taxon>Bacteria</taxon>
        <taxon>Bacillati</taxon>
        <taxon>Bacillota</taxon>
        <taxon>Bacilli</taxon>
        <taxon>Bacillales</taxon>
        <taxon>Bacillaceae</taxon>
        <taxon>Neobacillus</taxon>
    </lineage>
</organism>
<keyword evidence="4" id="KW-1185">Reference proteome</keyword>
<dbReference type="SMART" id="SM00422">
    <property type="entry name" value="HTH_MERR"/>
    <property type="match status" value="1"/>
</dbReference>
<gene>
    <name evidence="3" type="ORF">AM1BK_21320</name>
</gene>
<dbReference type="InterPro" id="IPR000551">
    <property type="entry name" value="MerR-type_HTH_dom"/>
</dbReference>
<comment type="caution">
    <text evidence="3">The sequence shown here is derived from an EMBL/GenBank/DDBJ whole genome shotgun (WGS) entry which is preliminary data.</text>
</comment>
<dbReference type="Proteomes" id="UP000637074">
    <property type="component" value="Unassembled WGS sequence"/>
</dbReference>
<dbReference type="Pfam" id="PF13411">
    <property type="entry name" value="MerR_1"/>
    <property type="match status" value="1"/>
</dbReference>
<dbReference type="Gene3D" id="1.10.1660.10">
    <property type="match status" value="1"/>
</dbReference>
<proteinExistence type="predicted"/>
<keyword evidence="1" id="KW-0238">DNA-binding</keyword>
<name>A0ABQ3N1Z6_9BACI</name>
<feature type="domain" description="HTH merR-type" evidence="2">
    <location>
        <begin position="8"/>
        <end position="76"/>
    </location>
</feature>
<dbReference type="InterPro" id="IPR047057">
    <property type="entry name" value="MerR_fam"/>
</dbReference>